<feature type="domain" description="Thiol:disulfide interchange protein DsbD N-terminal" evidence="11">
    <location>
        <begin position="83"/>
        <end position="199"/>
    </location>
</feature>
<keyword evidence="3 8" id="KW-0812">Transmembrane</keyword>
<gene>
    <name evidence="12" type="primary">dsbD_2</name>
    <name evidence="12" type="ORF">A1019T_00725</name>
</gene>
<feature type="transmembrane region" description="Helical" evidence="8">
    <location>
        <begin position="366"/>
        <end position="386"/>
    </location>
</feature>
<dbReference type="InterPro" id="IPR013766">
    <property type="entry name" value="Thioredoxin_domain"/>
</dbReference>
<dbReference type="InterPro" id="IPR036249">
    <property type="entry name" value="Thioredoxin-like_sf"/>
</dbReference>
<evidence type="ECO:0000259" key="11">
    <source>
        <dbReference type="Pfam" id="PF11412"/>
    </source>
</evidence>
<dbReference type="Pfam" id="PF00085">
    <property type="entry name" value="Thioredoxin"/>
    <property type="match status" value="1"/>
</dbReference>
<protein>
    <submittedName>
        <fullName evidence="12">Thiol:disulfide interchange protein DsbD</fullName>
        <ecNumber evidence="12">1.8.1.8</ecNumber>
    </submittedName>
</protein>
<keyword evidence="4" id="KW-0201">Cytochrome c-type biogenesis</keyword>
<accession>A0A1R4EE46</accession>
<dbReference type="RefSeq" id="WP_077448155.1">
    <property type="nucleotide sequence ID" value="NZ_FUGD01000060.1"/>
</dbReference>
<feature type="transmembrane region" description="Helical" evidence="8">
    <location>
        <begin position="488"/>
        <end position="516"/>
    </location>
</feature>
<dbReference type="AlphaFoldDB" id="A0A1R4EE46"/>
<feature type="transmembrane region" description="Helical" evidence="8">
    <location>
        <begin position="587"/>
        <end position="607"/>
    </location>
</feature>
<evidence type="ECO:0000313" key="12">
    <source>
        <dbReference type="EMBL" id="SJM36758.1"/>
    </source>
</evidence>
<feature type="compositionally biased region" description="Acidic residues" evidence="7">
    <location>
        <begin position="286"/>
        <end position="326"/>
    </location>
</feature>
<keyword evidence="13" id="KW-1185">Reference proteome</keyword>
<dbReference type="Proteomes" id="UP000188169">
    <property type="component" value="Unassembled WGS sequence"/>
</dbReference>
<keyword evidence="6 8" id="KW-0472">Membrane</keyword>
<evidence type="ECO:0000313" key="13">
    <source>
        <dbReference type="Proteomes" id="UP000188169"/>
    </source>
</evidence>
<dbReference type="GO" id="GO:0045454">
    <property type="term" value="P:cell redox homeostasis"/>
    <property type="evidence" value="ECO:0007669"/>
    <property type="project" value="TreeGrafter"/>
</dbReference>
<comment type="subcellular location">
    <subcellularLocation>
        <location evidence="1">Cell membrane</location>
        <topology evidence="1">Multi-pass membrane protein</topology>
    </subcellularLocation>
</comment>
<evidence type="ECO:0000256" key="5">
    <source>
        <dbReference type="ARBA" id="ARBA00022989"/>
    </source>
</evidence>
<feature type="transmembrane region" description="Helical" evidence="8">
    <location>
        <begin position="619"/>
        <end position="638"/>
    </location>
</feature>
<dbReference type="GO" id="GO:0017004">
    <property type="term" value="P:cytochrome complex assembly"/>
    <property type="evidence" value="ECO:0007669"/>
    <property type="project" value="UniProtKB-KW"/>
</dbReference>
<dbReference type="EMBL" id="FUGD01000060">
    <property type="protein sequence ID" value="SJM36758.1"/>
    <property type="molecule type" value="Genomic_DNA"/>
</dbReference>
<evidence type="ECO:0000259" key="10">
    <source>
        <dbReference type="Pfam" id="PF02683"/>
    </source>
</evidence>
<feature type="region of interest" description="Disordered" evidence="7">
    <location>
        <begin position="1"/>
        <end position="31"/>
    </location>
</feature>
<feature type="transmembrane region" description="Helical" evidence="8">
    <location>
        <begin position="562"/>
        <end position="581"/>
    </location>
</feature>
<dbReference type="InterPro" id="IPR028250">
    <property type="entry name" value="DsbDN"/>
</dbReference>
<dbReference type="EC" id="1.8.1.8" evidence="12"/>
<evidence type="ECO:0000259" key="9">
    <source>
        <dbReference type="Pfam" id="PF00085"/>
    </source>
</evidence>
<dbReference type="OrthoDB" id="9811036at2"/>
<feature type="compositionally biased region" description="Low complexity" evidence="7">
    <location>
        <begin position="230"/>
        <end position="256"/>
    </location>
</feature>
<evidence type="ECO:0000256" key="2">
    <source>
        <dbReference type="ARBA" id="ARBA00022475"/>
    </source>
</evidence>
<feature type="domain" description="Thioredoxin" evidence="9">
    <location>
        <begin position="689"/>
        <end position="780"/>
    </location>
</feature>
<feature type="region of interest" description="Disordered" evidence="7">
    <location>
        <begin position="206"/>
        <end position="349"/>
    </location>
</feature>
<dbReference type="InterPro" id="IPR003834">
    <property type="entry name" value="Cyt_c_assmbl_TM_dom"/>
</dbReference>
<evidence type="ECO:0000256" key="1">
    <source>
        <dbReference type="ARBA" id="ARBA00004651"/>
    </source>
</evidence>
<dbReference type="Pfam" id="PF02683">
    <property type="entry name" value="DsbD_TM"/>
    <property type="match status" value="1"/>
</dbReference>
<feature type="transmembrane region" description="Helical" evidence="8">
    <location>
        <begin position="528"/>
        <end position="550"/>
    </location>
</feature>
<evidence type="ECO:0000256" key="8">
    <source>
        <dbReference type="SAM" id="Phobius"/>
    </source>
</evidence>
<feature type="transmembrane region" description="Helical" evidence="8">
    <location>
        <begin position="407"/>
        <end position="433"/>
    </location>
</feature>
<organism evidence="12 13">
    <name type="scientific">Psychrobacter pasteurii</name>
    <dbReference type="NCBI Taxonomy" id="1945520"/>
    <lineage>
        <taxon>Bacteria</taxon>
        <taxon>Pseudomonadati</taxon>
        <taxon>Pseudomonadota</taxon>
        <taxon>Gammaproteobacteria</taxon>
        <taxon>Moraxellales</taxon>
        <taxon>Moraxellaceae</taxon>
        <taxon>Psychrobacter</taxon>
    </lineage>
</organism>
<feature type="transmembrane region" description="Helical" evidence="8">
    <location>
        <begin position="445"/>
        <end position="467"/>
    </location>
</feature>
<evidence type="ECO:0000256" key="6">
    <source>
        <dbReference type="ARBA" id="ARBA00023136"/>
    </source>
</evidence>
<feature type="domain" description="Cytochrome C biogenesis protein transmembrane" evidence="10">
    <location>
        <begin position="366"/>
        <end position="586"/>
    </location>
</feature>
<dbReference type="PANTHER" id="PTHR32234">
    <property type="entry name" value="THIOL:DISULFIDE INTERCHANGE PROTEIN DSBD"/>
    <property type="match status" value="1"/>
</dbReference>
<evidence type="ECO:0000256" key="4">
    <source>
        <dbReference type="ARBA" id="ARBA00022748"/>
    </source>
</evidence>
<feature type="compositionally biased region" description="Low complexity" evidence="7">
    <location>
        <begin position="332"/>
        <end position="349"/>
    </location>
</feature>
<dbReference type="PANTHER" id="PTHR32234:SF0">
    <property type="entry name" value="THIOL:DISULFIDE INTERCHANGE PROTEIN DSBD"/>
    <property type="match status" value="1"/>
</dbReference>
<keyword evidence="2" id="KW-1003">Cell membrane</keyword>
<proteinExistence type="predicted"/>
<reference evidence="13" key="1">
    <citation type="submission" date="2017-02" db="EMBL/GenBank/DDBJ databases">
        <authorList>
            <person name="Mornico D."/>
        </authorList>
    </citation>
    <scope>NUCLEOTIDE SEQUENCE [LARGE SCALE GENOMIC DNA]</scope>
</reference>
<dbReference type="InterPro" id="IPR036929">
    <property type="entry name" value="DsbDN_sf"/>
</dbReference>
<keyword evidence="5 8" id="KW-1133">Transmembrane helix</keyword>
<dbReference type="Gene3D" id="3.40.30.10">
    <property type="entry name" value="Glutaredoxin"/>
    <property type="match status" value="1"/>
</dbReference>
<evidence type="ECO:0000256" key="7">
    <source>
        <dbReference type="SAM" id="MobiDB-lite"/>
    </source>
</evidence>
<sequence>MKNSAEIKDTLSSQSTSDSNQNKGWATKQRLKTNPSRFIGRKALAASLALSLSFGLVPGGESNQAQAASLADLFSSAETQGGQEKFLKVDQAFSVKPSQSGNKVNIALKITPKHYLYKDKLSLKLPEGVTASAIKFSHTPQNIDDPTFGKVDVFKQPQVTATATLTNTTAAAINEDITVTWQGCADAGLCYPPQTETLAISLPASTSASAAGQKKSSEETATPKSKESAAAKSTTSSSKAAASEKSASTEADTSAKPNNNSAESQQKAQTATIAAASATQAVANESTDEESSAQDTESEDITDIEGEEALVTDEDEQDLEAAEDSTEAALMGQDGSLSSGSSESGLQLGSEGVVDQDPFGLAKHPWLALLLLFLAGLGLALTPCVLPMLPIVSNIVARQHTPTAKKGLILSGSYALGVAIAYGILGAIIAVFGQQLGIIGWLQNPVILLVFAAIFVVLALYMLDVVRIPVPNAIRQRTQSLSQAGDKYLGSTFGSFIAGLLSALVVSPCVSAPLFGALLAVSTIGNPLLGFAALFMLGFGLSAPLMLLGVSQGNLMPKAGEWMNWVKQGFALLLFAVALLLVERVMISPVMLMLWAMWFMVVAVWAWKWSGRGQLFTKPLALVLGGWAALTLVGAAAGSKDSWQPLAVFSQPNSALISANSQGLASAGATGVHSGDKHIYTLDELIPIIEQNPKVLVDVTAEWCVECRIMDKTLFTNRPAAMQQWQLVRLDVTETNEESARILSELSLFGPPALLYFVDGKLQVQQVGTVERNQFEETLNRF</sequence>
<dbReference type="STRING" id="1945520.A1019T_00725"/>
<feature type="compositionally biased region" description="Polar residues" evidence="7">
    <location>
        <begin position="10"/>
        <end position="24"/>
    </location>
</feature>
<dbReference type="Pfam" id="PF11412">
    <property type="entry name" value="DsbD_N"/>
    <property type="match status" value="1"/>
</dbReference>
<evidence type="ECO:0000256" key="3">
    <source>
        <dbReference type="ARBA" id="ARBA00022692"/>
    </source>
</evidence>
<feature type="compositionally biased region" description="Low complexity" evidence="7">
    <location>
        <begin position="265"/>
        <end position="283"/>
    </location>
</feature>
<dbReference type="GO" id="GO:0005886">
    <property type="term" value="C:plasma membrane"/>
    <property type="evidence" value="ECO:0007669"/>
    <property type="project" value="UniProtKB-SubCell"/>
</dbReference>
<dbReference type="GO" id="GO:0047134">
    <property type="term" value="F:protein-disulfide reductase [NAD(P)H] activity"/>
    <property type="evidence" value="ECO:0007669"/>
    <property type="project" value="UniProtKB-EC"/>
</dbReference>
<dbReference type="Gene3D" id="2.60.40.1250">
    <property type="entry name" value="Thiol:disulfide interchange protein DsbD, N-terminal domain"/>
    <property type="match status" value="1"/>
</dbReference>
<dbReference type="SUPFAM" id="SSF74863">
    <property type="entry name" value="Thiol:disulfide interchange protein DsbD, N-terminal domain (DsbD-alpha)"/>
    <property type="match status" value="1"/>
</dbReference>
<name>A0A1R4EE46_9GAMM</name>
<keyword evidence="12" id="KW-0560">Oxidoreductase</keyword>
<dbReference type="SUPFAM" id="SSF52833">
    <property type="entry name" value="Thioredoxin-like"/>
    <property type="match status" value="1"/>
</dbReference>